<feature type="domain" description="F-box" evidence="1">
    <location>
        <begin position="240"/>
        <end position="286"/>
    </location>
</feature>
<name>A0ABR4IJI2_9EURO</name>
<organism evidence="2 3">
    <name type="scientific">Aspergillus cavernicola</name>
    <dbReference type="NCBI Taxonomy" id="176166"/>
    <lineage>
        <taxon>Eukaryota</taxon>
        <taxon>Fungi</taxon>
        <taxon>Dikarya</taxon>
        <taxon>Ascomycota</taxon>
        <taxon>Pezizomycotina</taxon>
        <taxon>Eurotiomycetes</taxon>
        <taxon>Eurotiomycetidae</taxon>
        <taxon>Eurotiales</taxon>
        <taxon>Aspergillaceae</taxon>
        <taxon>Aspergillus</taxon>
        <taxon>Aspergillus subgen. Nidulantes</taxon>
    </lineage>
</organism>
<dbReference type="InterPro" id="IPR001810">
    <property type="entry name" value="F-box_dom"/>
</dbReference>
<dbReference type="Gene3D" id="1.20.1280.50">
    <property type="match status" value="1"/>
</dbReference>
<reference evidence="2 3" key="1">
    <citation type="submission" date="2024-07" db="EMBL/GenBank/DDBJ databases">
        <title>Section-level genome sequencing and comparative genomics of Aspergillus sections Usti and Cavernicolus.</title>
        <authorList>
            <consortium name="Lawrence Berkeley National Laboratory"/>
            <person name="Nybo J.L."/>
            <person name="Vesth T.C."/>
            <person name="Theobald S."/>
            <person name="Frisvad J.C."/>
            <person name="Larsen T.O."/>
            <person name="Kjaerboelling I."/>
            <person name="Rothschild-Mancinelli K."/>
            <person name="Lyhne E.K."/>
            <person name="Kogle M.E."/>
            <person name="Barry K."/>
            <person name="Clum A."/>
            <person name="Na H."/>
            <person name="Ledsgaard L."/>
            <person name="Lin J."/>
            <person name="Lipzen A."/>
            <person name="Kuo A."/>
            <person name="Riley R."/>
            <person name="Mondo S."/>
            <person name="LaButti K."/>
            <person name="Haridas S."/>
            <person name="Pangalinan J."/>
            <person name="Salamov A.A."/>
            <person name="Simmons B.A."/>
            <person name="Magnuson J.K."/>
            <person name="Chen J."/>
            <person name="Drula E."/>
            <person name="Henrissat B."/>
            <person name="Wiebenga A."/>
            <person name="Lubbers R.J."/>
            <person name="Gomes A.C."/>
            <person name="Makela M.R."/>
            <person name="Stajich J."/>
            <person name="Grigoriev I.V."/>
            <person name="Mortensen U.H."/>
            <person name="De vries R.P."/>
            <person name="Baker S.E."/>
            <person name="Andersen M.R."/>
        </authorList>
    </citation>
    <scope>NUCLEOTIDE SEQUENCE [LARGE SCALE GENOMIC DNA]</scope>
    <source>
        <strain evidence="2 3">CBS 600.67</strain>
    </source>
</reference>
<dbReference type="PROSITE" id="PS50181">
    <property type="entry name" value="FBOX"/>
    <property type="match status" value="1"/>
</dbReference>
<evidence type="ECO:0000313" key="3">
    <source>
        <dbReference type="Proteomes" id="UP001610335"/>
    </source>
</evidence>
<keyword evidence="3" id="KW-1185">Reference proteome</keyword>
<proteinExistence type="predicted"/>
<accession>A0ABR4IJI2</accession>
<dbReference type="EMBL" id="JBFXLS010000022">
    <property type="protein sequence ID" value="KAL2827949.1"/>
    <property type="molecule type" value="Genomic_DNA"/>
</dbReference>
<sequence length="358" mass="40133">MAFDCYCAICGVGFAGMCIGDPSDATIEQRGQSVERISRSLNCAEHTESSAQDEEPIQTYDPRLVDQENVAWTSQVHCLGVQDAAEGKTKAFVSGPGYYADAGELAVKIGQPSKRTYFNCYGFGTDEAPGPVLPFHWCCFEILLRTLTRTTDPKNVNLDALYDAMISMCNGTGSALRLPYGEDVARAQGQYWQSLPGAEYCVRHPTNTPDLEEFLKIQIQTNSSLRATPTELDLGNRQPKNPFGTLPPEIVYQICSFLPGNSMKSLTEASLYVHLITRDDYFWRSFIQSDMPWLWETQVLRDSLNFPLDLNYQLLYQFLNATTAPKYGMHDQALMGIANRRRIWGACEELSGRYSEVL</sequence>
<evidence type="ECO:0000259" key="1">
    <source>
        <dbReference type="PROSITE" id="PS50181"/>
    </source>
</evidence>
<protein>
    <recommendedName>
        <fullName evidence="1">F-box domain-containing protein</fullName>
    </recommendedName>
</protein>
<dbReference type="Proteomes" id="UP001610335">
    <property type="component" value="Unassembled WGS sequence"/>
</dbReference>
<comment type="caution">
    <text evidence="2">The sequence shown here is derived from an EMBL/GenBank/DDBJ whole genome shotgun (WGS) entry which is preliminary data.</text>
</comment>
<dbReference type="SUPFAM" id="SSF81383">
    <property type="entry name" value="F-box domain"/>
    <property type="match status" value="1"/>
</dbReference>
<dbReference type="InterPro" id="IPR036047">
    <property type="entry name" value="F-box-like_dom_sf"/>
</dbReference>
<gene>
    <name evidence="2" type="ORF">BDW59DRAFT_53213</name>
</gene>
<evidence type="ECO:0000313" key="2">
    <source>
        <dbReference type="EMBL" id="KAL2827949.1"/>
    </source>
</evidence>